<reference evidence="1" key="2">
    <citation type="submission" date="2025-03" db="EMBL/GenBank/DDBJ databases">
        <authorList>
            <consortium name="ELIXIR-Norway"/>
            <consortium name="Elixir Norway"/>
        </authorList>
    </citation>
    <scope>NUCLEOTIDE SEQUENCE</scope>
</reference>
<reference evidence="1" key="1">
    <citation type="submission" date="2023-05" db="EMBL/GenBank/DDBJ databases">
        <authorList>
            <consortium name="ELIXIR-Norway"/>
        </authorList>
    </citation>
    <scope>NUCLEOTIDE SEQUENCE</scope>
</reference>
<protein>
    <submittedName>
        <fullName evidence="1">Uncharacterized protein</fullName>
    </submittedName>
</protein>
<organism evidence="1 2">
    <name type="scientific">Rangifer tarandus platyrhynchus</name>
    <name type="common">Svalbard reindeer</name>
    <dbReference type="NCBI Taxonomy" id="3082113"/>
    <lineage>
        <taxon>Eukaryota</taxon>
        <taxon>Metazoa</taxon>
        <taxon>Chordata</taxon>
        <taxon>Craniata</taxon>
        <taxon>Vertebrata</taxon>
        <taxon>Euteleostomi</taxon>
        <taxon>Mammalia</taxon>
        <taxon>Eutheria</taxon>
        <taxon>Laurasiatheria</taxon>
        <taxon>Artiodactyla</taxon>
        <taxon>Ruminantia</taxon>
        <taxon>Pecora</taxon>
        <taxon>Cervidae</taxon>
        <taxon>Odocoileinae</taxon>
        <taxon>Rangifer</taxon>
    </lineage>
</organism>
<dbReference type="Proteomes" id="UP001162501">
    <property type="component" value="Chromosome 5"/>
</dbReference>
<proteinExistence type="predicted"/>
<evidence type="ECO:0000313" key="1">
    <source>
        <dbReference type="EMBL" id="CAN0531580.1"/>
    </source>
</evidence>
<name>A0AC60A1X0_RANTA</name>
<sequence>MERGGRRLAQNKTCRHRQQPGHMAEKASVDCSQPPSNRHSTPFHKGGPEDSAFGEGIQGFVPSVGLISLGIISSSIHAAVKGRIPFSVAERCFIIYIYRSLFMHSSVGGISVLSTFWRDSVTEEELTRPDKEFE</sequence>
<accession>A0AC60A1X0</accession>
<dbReference type="EMBL" id="OX596089">
    <property type="protein sequence ID" value="CAN0531580.1"/>
    <property type="molecule type" value="Genomic_DNA"/>
</dbReference>
<evidence type="ECO:0000313" key="2">
    <source>
        <dbReference type="Proteomes" id="UP001162501"/>
    </source>
</evidence>
<gene>
    <name evidence="1" type="ORF">MRATA1EN22A_LOCUS24697</name>
</gene>